<dbReference type="EMBL" id="CP022521">
    <property type="protein sequence ID" value="ASO22097.1"/>
    <property type="molecule type" value="Genomic_DNA"/>
</dbReference>
<reference evidence="1 2" key="1">
    <citation type="submission" date="2017-07" db="EMBL/GenBank/DDBJ databases">
        <title>Complete genome sequence of Actinoalloteichus hoggarensis DSM 45943, type strain of Actinoalloteichus hoggarensis.</title>
        <authorList>
            <person name="Ruckert C."/>
            <person name="Nouioui I."/>
            <person name="Willmese J."/>
            <person name="van Wezel G."/>
            <person name="Klenk H.-P."/>
            <person name="Kalinowski J."/>
            <person name="Zotchev S.B."/>
        </authorList>
    </citation>
    <scope>NUCLEOTIDE SEQUENCE [LARGE SCALE GENOMIC DNA]</scope>
    <source>
        <strain evidence="1 2">DSM 45943</strain>
    </source>
</reference>
<dbReference type="RefSeq" id="WP_245856394.1">
    <property type="nucleotide sequence ID" value="NZ_CP022521.1"/>
</dbReference>
<dbReference type="InterPro" id="IPR019660">
    <property type="entry name" value="Put_sensory_transdc_reg_YbjN"/>
</dbReference>
<name>A0A221W9U2_9PSEU</name>
<evidence type="ECO:0000313" key="1">
    <source>
        <dbReference type="EMBL" id="ASO22097.1"/>
    </source>
</evidence>
<sequence>MTDSEIPSDQRAGEAAKTAALLSAAREALERYHEVHTDDDGALTFRHGEVPCAVQAMQLAEGLTVLSLTCVVAWDLPDDDTLAKSAAERAGQGLFGTLGVVRTGKGMDVTLRYAFPAEGMGATPLSTMLMLVVSTASQLRTELLDTAGGQDRPGGQDRV</sequence>
<protein>
    <submittedName>
        <fullName evidence="1">Uncharacterized protein</fullName>
    </submittedName>
</protein>
<dbReference type="Pfam" id="PF10722">
    <property type="entry name" value="YbjN"/>
    <property type="match status" value="1"/>
</dbReference>
<accession>A0A221W9U2</accession>
<dbReference type="Proteomes" id="UP000204221">
    <property type="component" value="Chromosome"/>
</dbReference>
<keyword evidence="2" id="KW-1185">Reference proteome</keyword>
<dbReference type="AlphaFoldDB" id="A0A221W9U2"/>
<gene>
    <name evidence="1" type="ORF">AHOG_22420</name>
</gene>
<dbReference type="KEGG" id="ahg:AHOG_22420"/>
<evidence type="ECO:0000313" key="2">
    <source>
        <dbReference type="Proteomes" id="UP000204221"/>
    </source>
</evidence>
<proteinExistence type="predicted"/>
<organism evidence="1 2">
    <name type="scientific">Actinoalloteichus hoggarensis</name>
    <dbReference type="NCBI Taxonomy" id="1470176"/>
    <lineage>
        <taxon>Bacteria</taxon>
        <taxon>Bacillati</taxon>
        <taxon>Actinomycetota</taxon>
        <taxon>Actinomycetes</taxon>
        <taxon>Pseudonocardiales</taxon>
        <taxon>Pseudonocardiaceae</taxon>
        <taxon>Actinoalloteichus</taxon>
    </lineage>
</organism>